<evidence type="ECO:0000313" key="1">
    <source>
        <dbReference type="EMBL" id="KAI0091293.1"/>
    </source>
</evidence>
<comment type="caution">
    <text evidence="1">The sequence shown here is derived from an EMBL/GenBank/DDBJ whole genome shotgun (WGS) entry which is preliminary data.</text>
</comment>
<name>A0ACB8UAE7_9APHY</name>
<reference evidence="1" key="1">
    <citation type="journal article" date="2021" name="Environ. Microbiol.">
        <title>Gene family expansions and transcriptome signatures uncover fungal adaptations to wood decay.</title>
        <authorList>
            <person name="Hage H."/>
            <person name="Miyauchi S."/>
            <person name="Viragh M."/>
            <person name="Drula E."/>
            <person name="Min B."/>
            <person name="Chaduli D."/>
            <person name="Navarro D."/>
            <person name="Favel A."/>
            <person name="Norest M."/>
            <person name="Lesage-Meessen L."/>
            <person name="Balint B."/>
            <person name="Merenyi Z."/>
            <person name="de Eugenio L."/>
            <person name="Morin E."/>
            <person name="Martinez A.T."/>
            <person name="Baldrian P."/>
            <person name="Stursova M."/>
            <person name="Martinez M.J."/>
            <person name="Novotny C."/>
            <person name="Magnuson J.K."/>
            <person name="Spatafora J.W."/>
            <person name="Maurice S."/>
            <person name="Pangilinan J."/>
            <person name="Andreopoulos W."/>
            <person name="LaButti K."/>
            <person name="Hundley H."/>
            <person name="Na H."/>
            <person name="Kuo A."/>
            <person name="Barry K."/>
            <person name="Lipzen A."/>
            <person name="Henrissat B."/>
            <person name="Riley R."/>
            <person name="Ahrendt S."/>
            <person name="Nagy L.G."/>
            <person name="Grigoriev I.V."/>
            <person name="Martin F."/>
            <person name="Rosso M.N."/>
        </authorList>
    </citation>
    <scope>NUCLEOTIDE SEQUENCE</scope>
    <source>
        <strain evidence="1">CBS 384.51</strain>
    </source>
</reference>
<dbReference type="EMBL" id="MU274906">
    <property type="protein sequence ID" value="KAI0091293.1"/>
    <property type="molecule type" value="Genomic_DNA"/>
</dbReference>
<organism evidence="1 2">
    <name type="scientific">Irpex rosettiformis</name>
    <dbReference type="NCBI Taxonomy" id="378272"/>
    <lineage>
        <taxon>Eukaryota</taxon>
        <taxon>Fungi</taxon>
        <taxon>Dikarya</taxon>
        <taxon>Basidiomycota</taxon>
        <taxon>Agaricomycotina</taxon>
        <taxon>Agaricomycetes</taxon>
        <taxon>Polyporales</taxon>
        <taxon>Irpicaceae</taxon>
        <taxon>Irpex</taxon>
    </lineage>
</organism>
<accession>A0ACB8UAE7</accession>
<protein>
    <submittedName>
        <fullName evidence="1">Uncharacterized protein</fullName>
    </submittedName>
</protein>
<sequence>MVSTRILLLSLLYGSAVFAAPTQVRKSKEVVHMNKNNNGTNSSSSNSKSNSSSSNNNNNNIAGAAYFITNEPAGNFVVAAAIHDDGSLTFDRAVSTRGVGQHGITDPNGPDPLFSQGAVKASAAAKVLAAVNPGSNTLTLFSINDKNPVDISVIGQPQSTEGEFPISVAFNKAGTQACVLNGGQVNNVNCFKVDQDKGLQPIQNTLRSIGVNQTTPATGPADSASHVIFSEDDSKLIASIKGDPKNPGFLAVWDVSSDGSLSQNFAKISAPQGGALPFGMSVIQGKNAVLATDAGIGFDVIDLSNVNSRNSNSSNSKDVSVEVKDQKAVCWAAHSGKTGNFYLTDIGTSKVTEVSVDDNLKATIVNQYQQTENSATTDDDVATINNKDFLYVLQPNATSVAVLSLDAPGKATNVGNFNLKDVADKAGLTVNANNLSGMTTFVVSQ</sequence>
<proteinExistence type="predicted"/>
<gene>
    <name evidence="1" type="ORF">BDY19DRAFT_991859</name>
</gene>
<evidence type="ECO:0000313" key="2">
    <source>
        <dbReference type="Proteomes" id="UP001055072"/>
    </source>
</evidence>
<dbReference type="Proteomes" id="UP001055072">
    <property type="component" value="Unassembled WGS sequence"/>
</dbReference>
<keyword evidence="2" id="KW-1185">Reference proteome</keyword>